<feature type="transmembrane region" description="Helical" evidence="8">
    <location>
        <begin position="327"/>
        <end position="352"/>
    </location>
</feature>
<comment type="subcellular location">
    <subcellularLocation>
        <location evidence="1">Endomembrane system</location>
        <topology evidence="1">Multi-pass membrane protein</topology>
    </subcellularLocation>
    <subcellularLocation>
        <location evidence="2">Endoplasmic reticulum membrane</location>
    </subcellularLocation>
</comment>
<evidence type="ECO:0000256" key="1">
    <source>
        <dbReference type="ARBA" id="ARBA00004127"/>
    </source>
</evidence>
<keyword evidence="10" id="KW-1185">Reference proteome</keyword>
<dbReference type="AlphaFoldDB" id="A0A5Q0C7Q0"/>
<sequence length="385" mass="40931">MSYTETTYSSWFERIKKALVGIIIGLVLLVGSIWLLIWNEGRAITTYRALEEGAAQVVSIDALTHDPAFDGKLVHISAPVSVEGRVQDDMFGVSAENAVAISRSVEMYQWVEKSDSKTEKKVGGGEETTTTYTYGKEWRSEPVRSSEFKHPDGHDNPGSMPASETFVVKGTHVGAFEVPAQMVADIGQHAGLAMTDNDVSAVAAALGGDRPVKRDGDGVYVGDRSSDPAVGDLKVSFDRVDAKEASFVGKQQGSSLTAYTSGNGREIFLSAGGRIDAASMFKSAESENNIIAWLLRAAGLVLMFIGFVCIFAIFGVIGDVIPFIGSIVSFGTSLLAFVLTLVLGSLAIAFGWLAYRPLLAAGIIVVALVVAVVVVRRRSAAAKPA</sequence>
<keyword evidence="3 8" id="KW-0812">Transmembrane</keyword>
<dbReference type="EMBL" id="CP043498">
    <property type="protein sequence ID" value="QFY61335.1"/>
    <property type="molecule type" value="Genomic_DNA"/>
</dbReference>
<evidence type="ECO:0000256" key="3">
    <source>
        <dbReference type="ARBA" id="ARBA00022692"/>
    </source>
</evidence>
<dbReference type="RefSeq" id="WP_153271476.1">
    <property type="nucleotide sequence ID" value="NZ_CP043498.1"/>
</dbReference>
<accession>A0A5Q0C7Q0</accession>
<dbReference type="GO" id="GO:0012505">
    <property type="term" value="C:endomembrane system"/>
    <property type="evidence" value="ECO:0007669"/>
    <property type="project" value="UniProtKB-SubCell"/>
</dbReference>
<evidence type="ECO:0000256" key="7">
    <source>
        <dbReference type="SAM" id="MobiDB-lite"/>
    </source>
</evidence>
<name>A0A5Q0C7Q0_9HYPH</name>
<feature type="transmembrane region" description="Helical" evidence="8">
    <location>
        <begin position="18"/>
        <end position="38"/>
    </location>
</feature>
<evidence type="ECO:0000313" key="10">
    <source>
        <dbReference type="Proteomes" id="UP000326881"/>
    </source>
</evidence>
<evidence type="ECO:0000256" key="2">
    <source>
        <dbReference type="ARBA" id="ARBA00004586"/>
    </source>
</evidence>
<keyword evidence="4" id="KW-0256">Endoplasmic reticulum</keyword>
<evidence type="ECO:0000256" key="8">
    <source>
        <dbReference type="SAM" id="Phobius"/>
    </source>
</evidence>
<evidence type="ECO:0000256" key="4">
    <source>
        <dbReference type="ARBA" id="ARBA00022824"/>
    </source>
</evidence>
<gene>
    <name evidence="9" type="ORF">FZ934_13555</name>
</gene>
<evidence type="ECO:0000313" key="9">
    <source>
        <dbReference type="EMBL" id="QFY61335.1"/>
    </source>
</evidence>
<dbReference type="OrthoDB" id="273988at2"/>
<proteinExistence type="predicted"/>
<protein>
    <submittedName>
        <fullName evidence="9">Uncharacterized protein</fullName>
    </submittedName>
</protein>
<evidence type="ECO:0000256" key="5">
    <source>
        <dbReference type="ARBA" id="ARBA00022989"/>
    </source>
</evidence>
<dbReference type="GO" id="GO:0006629">
    <property type="term" value="P:lipid metabolic process"/>
    <property type="evidence" value="ECO:0007669"/>
    <property type="project" value="TreeGrafter"/>
</dbReference>
<feature type="transmembrane region" description="Helical" evidence="8">
    <location>
        <begin position="358"/>
        <end position="375"/>
    </location>
</feature>
<keyword evidence="6 8" id="KW-0472">Membrane</keyword>
<evidence type="ECO:0000256" key="6">
    <source>
        <dbReference type="ARBA" id="ARBA00023136"/>
    </source>
</evidence>
<dbReference type="KEGG" id="rgr:FZ934_13555"/>
<organism evidence="9 10">
    <name type="scientific">Rhizobium grahamii</name>
    <dbReference type="NCBI Taxonomy" id="1120045"/>
    <lineage>
        <taxon>Bacteria</taxon>
        <taxon>Pseudomonadati</taxon>
        <taxon>Pseudomonadota</taxon>
        <taxon>Alphaproteobacteria</taxon>
        <taxon>Hyphomicrobiales</taxon>
        <taxon>Rhizobiaceae</taxon>
        <taxon>Rhizobium/Agrobacterium group</taxon>
        <taxon>Rhizobium</taxon>
    </lineage>
</organism>
<reference evidence="9 10" key="1">
    <citation type="submission" date="2019-08" db="EMBL/GenBank/DDBJ databases">
        <title>Prosopis cineraria nodule microbiome.</title>
        <authorList>
            <person name="Ali R."/>
            <person name="Chaluvadi S.R."/>
            <person name="Wang X."/>
        </authorList>
    </citation>
    <scope>NUCLEOTIDE SEQUENCE [LARGE SCALE GENOMIC DNA]</scope>
    <source>
        <strain evidence="9 10">BG7</strain>
    </source>
</reference>
<dbReference type="PANTHER" id="PTHR13416">
    <property type="match status" value="1"/>
</dbReference>
<dbReference type="InterPro" id="IPR012430">
    <property type="entry name" value="TMEM43_fam"/>
</dbReference>
<keyword evidence="5 8" id="KW-1133">Transmembrane helix</keyword>
<dbReference type="PANTHER" id="PTHR13416:SF2">
    <property type="entry name" value="TRANSMEMBRANE PROTEIN 43"/>
    <property type="match status" value="1"/>
</dbReference>
<feature type="transmembrane region" description="Helical" evidence="8">
    <location>
        <begin position="290"/>
        <end position="315"/>
    </location>
</feature>
<dbReference type="Proteomes" id="UP000326881">
    <property type="component" value="Chromosome"/>
</dbReference>
<dbReference type="Pfam" id="PF07787">
    <property type="entry name" value="TMEM43"/>
    <property type="match status" value="1"/>
</dbReference>
<dbReference type="GO" id="GO:0071763">
    <property type="term" value="P:nuclear membrane organization"/>
    <property type="evidence" value="ECO:0007669"/>
    <property type="project" value="TreeGrafter"/>
</dbReference>
<feature type="region of interest" description="Disordered" evidence="7">
    <location>
        <begin position="119"/>
        <end position="163"/>
    </location>
</feature>
<feature type="compositionally biased region" description="Basic and acidic residues" evidence="7">
    <location>
        <begin position="136"/>
        <end position="155"/>
    </location>
</feature>